<dbReference type="EMBL" id="ML208898">
    <property type="protein sequence ID" value="TFK59767.1"/>
    <property type="molecule type" value="Genomic_DNA"/>
</dbReference>
<accession>A0ACD3A4J3</accession>
<gene>
    <name evidence="1" type="ORF">BDN72DRAFT_580481</name>
</gene>
<sequence>MADAQTPFLESGDEAHKHYSQELRTQPLPPPPVPLWKTTKGLAGIAILVLAIIGAVVGIVVSTEAKKSNKSDAKSTAASGAGGGTSSNGTVAALGGAGVAAVNWPSNVRLYTQKDDGFVYEATGDQSGNWNPNPTKLFQAKPGTPLTAVTPAPSQIHLYYLDTSNVLQEYVFNNGWSNGAAPASPNISPNTSLAATTWNDKSSGQNYRLYYQKQDNTIQELVYATGSGWSSGQTFPDAAYPGTSLGAFVNNNATLTTRVYWQAKDFTLNEYIYSGSWSRNTLQWSAAPSSGIAAVAWPDPSGNPNIRLYYENIAGNVEEVSYGSTTGWGGNPSPPTNTIVGFQAPISATLWVDGGAVEIRTYAKSNSSNGHTEFAYSGSWTSKDLAF</sequence>
<evidence type="ECO:0000313" key="1">
    <source>
        <dbReference type="EMBL" id="TFK59767.1"/>
    </source>
</evidence>
<name>A0ACD3A4J3_9AGAR</name>
<protein>
    <submittedName>
        <fullName evidence="1">Uncharacterized protein</fullName>
    </submittedName>
</protein>
<dbReference type="Proteomes" id="UP000308600">
    <property type="component" value="Unassembled WGS sequence"/>
</dbReference>
<keyword evidence="2" id="KW-1185">Reference proteome</keyword>
<organism evidence="1 2">
    <name type="scientific">Pluteus cervinus</name>
    <dbReference type="NCBI Taxonomy" id="181527"/>
    <lineage>
        <taxon>Eukaryota</taxon>
        <taxon>Fungi</taxon>
        <taxon>Dikarya</taxon>
        <taxon>Basidiomycota</taxon>
        <taxon>Agaricomycotina</taxon>
        <taxon>Agaricomycetes</taxon>
        <taxon>Agaricomycetidae</taxon>
        <taxon>Agaricales</taxon>
        <taxon>Pluteineae</taxon>
        <taxon>Pluteaceae</taxon>
        <taxon>Pluteus</taxon>
    </lineage>
</organism>
<evidence type="ECO:0000313" key="2">
    <source>
        <dbReference type="Proteomes" id="UP000308600"/>
    </source>
</evidence>
<proteinExistence type="predicted"/>
<reference evidence="1 2" key="1">
    <citation type="journal article" date="2019" name="Nat. Ecol. Evol.">
        <title>Megaphylogeny resolves global patterns of mushroom evolution.</title>
        <authorList>
            <person name="Varga T."/>
            <person name="Krizsan K."/>
            <person name="Foldi C."/>
            <person name="Dima B."/>
            <person name="Sanchez-Garcia M."/>
            <person name="Sanchez-Ramirez S."/>
            <person name="Szollosi G.J."/>
            <person name="Szarkandi J.G."/>
            <person name="Papp V."/>
            <person name="Albert L."/>
            <person name="Andreopoulos W."/>
            <person name="Angelini C."/>
            <person name="Antonin V."/>
            <person name="Barry K.W."/>
            <person name="Bougher N.L."/>
            <person name="Buchanan P."/>
            <person name="Buyck B."/>
            <person name="Bense V."/>
            <person name="Catcheside P."/>
            <person name="Chovatia M."/>
            <person name="Cooper J."/>
            <person name="Damon W."/>
            <person name="Desjardin D."/>
            <person name="Finy P."/>
            <person name="Geml J."/>
            <person name="Haridas S."/>
            <person name="Hughes K."/>
            <person name="Justo A."/>
            <person name="Karasinski D."/>
            <person name="Kautmanova I."/>
            <person name="Kiss B."/>
            <person name="Kocsube S."/>
            <person name="Kotiranta H."/>
            <person name="LaButti K.M."/>
            <person name="Lechner B.E."/>
            <person name="Liimatainen K."/>
            <person name="Lipzen A."/>
            <person name="Lukacs Z."/>
            <person name="Mihaltcheva S."/>
            <person name="Morgado L.N."/>
            <person name="Niskanen T."/>
            <person name="Noordeloos M.E."/>
            <person name="Ohm R.A."/>
            <person name="Ortiz-Santana B."/>
            <person name="Ovrebo C."/>
            <person name="Racz N."/>
            <person name="Riley R."/>
            <person name="Savchenko A."/>
            <person name="Shiryaev A."/>
            <person name="Soop K."/>
            <person name="Spirin V."/>
            <person name="Szebenyi C."/>
            <person name="Tomsovsky M."/>
            <person name="Tulloss R.E."/>
            <person name="Uehling J."/>
            <person name="Grigoriev I.V."/>
            <person name="Vagvolgyi C."/>
            <person name="Papp T."/>
            <person name="Martin F.M."/>
            <person name="Miettinen O."/>
            <person name="Hibbett D.S."/>
            <person name="Nagy L.G."/>
        </authorList>
    </citation>
    <scope>NUCLEOTIDE SEQUENCE [LARGE SCALE GENOMIC DNA]</scope>
    <source>
        <strain evidence="1 2">NL-1719</strain>
    </source>
</reference>